<accession>A0ABM0MZ56</accession>
<dbReference type="InterPro" id="IPR052749">
    <property type="entry name" value="Alpha-tectorin"/>
</dbReference>
<gene>
    <name evidence="4" type="primary">LOC100374601</name>
</gene>
<keyword evidence="3" id="KW-1185">Reference proteome</keyword>
<feature type="chain" id="PRO_5047158800" evidence="1">
    <location>
        <begin position="20"/>
        <end position="426"/>
    </location>
</feature>
<evidence type="ECO:0000256" key="1">
    <source>
        <dbReference type="SAM" id="SignalP"/>
    </source>
</evidence>
<reference evidence="4" key="1">
    <citation type="submission" date="2025-08" db="UniProtKB">
        <authorList>
            <consortium name="RefSeq"/>
        </authorList>
    </citation>
    <scope>IDENTIFICATION</scope>
    <source>
        <tissue evidence="4">Testes</tissue>
    </source>
</reference>
<evidence type="ECO:0000313" key="3">
    <source>
        <dbReference type="Proteomes" id="UP000694865"/>
    </source>
</evidence>
<evidence type="ECO:0000313" key="4">
    <source>
        <dbReference type="RefSeq" id="XP_006825297.1"/>
    </source>
</evidence>
<dbReference type="PROSITE" id="PS51233">
    <property type="entry name" value="VWFD"/>
    <property type="match status" value="1"/>
</dbReference>
<feature type="signal peptide" evidence="1">
    <location>
        <begin position="1"/>
        <end position="19"/>
    </location>
</feature>
<dbReference type="SMART" id="SM00216">
    <property type="entry name" value="VWD"/>
    <property type="match status" value="1"/>
</dbReference>
<dbReference type="RefSeq" id="XP_006825297.1">
    <property type="nucleotide sequence ID" value="XM_006825234.1"/>
</dbReference>
<dbReference type="InterPro" id="IPR001846">
    <property type="entry name" value="VWF_type-D"/>
</dbReference>
<sequence length="426" mass="46905">MIKELAVVLVVIWYSPITAELPNTRAAHVDELLERYQRSPFTPDFHYDDESPYDGIASCTSECGGELREAAIGCDIRSEVQVNCYTGFMSGVVCCVSKSCHDAMGVCRKNELDPFESELASSGMTCRVGYTCFRSEYHILPQEKCEFCGGVCTTSSSCSGGFRKYPGRSCTCSKGHICCLDPDLDPECNLKDGVDKCAETFPGRGKCRPQCQQGFEVAYHLPGLCENRCSCCKQLGMGGHPNVIGDPKYSSFDGMDFKFHGICSYVLFQECVMTPRFKVIAKHASAEDMMGHQKAYVVAVRVIVYNTVIDLTSKEVKINGSSVLSKLPMTVEGGVKIFVDTLHKRVHVELSDIFTVTWNGNGNVKASVENDWHGTVCGMLGDSDGDASNDMKMLLPTGRLKFTQNATEFGYSWEIPGSCDPSYDLY</sequence>
<feature type="domain" description="VWFD" evidence="2">
    <location>
        <begin position="239"/>
        <end position="420"/>
    </location>
</feature>
<dbReference type="Pfam" id="PF00094">
    <property type="entry name" value="VWD"/>
    <property type="match status" value="1"/>
</dbReference>
<dbReference type="Proteomes" id="UP000694865">
    <property type="component" value="Unplaced"/>
</dbReference>
<name>A0ABM0MZ56_SACKO</name>
<protein>
    <submittedName>
        <fullName evidence="4">IgGFc-binding protein-like</fullName>
    </submittedName>
</protein>
<keyword evidence="1" id="KW-0732">Signal</keyword>
<proteinExistence type="predicted"/>
<evidence type="ECO:0000259" key="2">
    <source>
        <dbReference type="PROSITE" id="PS51233"/>
    </source>
</evidence>
<organism evidence="3 4">
    <name type="scientific">Saccoglossus kowalevskii</name>
    <name type="common">Acorn worm</name>
    <dbReference type="NCBI Taxonomy" id="10224"/>
    <lineage>
        <taxon>Eukaryota</taxon>
        <taxon>Metazoa</taxon>
        <taxon>Hemichordata</taxon>
        <taxon>Enteropneusta</taxon>
        <taxon>Harrimaniidae</taxon>
        <taxon>Saccoglossus</taxon>
    </lineage>
</organism>
<dbReference type="PANTHER" id="PTHR46160">
    <property type="entry name" value="ALPHA-TECTORIN-RELATED"/>
    <property type="match status" value="1"/>
</dbReference>
<dbReference type="GeneID" id="100374601"/>
<dbReference type="PANTHER" id="PTHR46160:SF9">
    <property type="entry name" value="PROTEIN PRY2-RELATED"/>
    <property type="match status" value="1"/>
</dbReference>